<reference evidence="1 2" key="2">
    <citation type="journal article" date="2011" name="J. Bacteriol.">
        <title>Complete genome sequence of a carbon monoxide-utilizing acetogen, Eubacterium limosum KIST612.</title>
        <authorList>
            <person name="Roh H."/>
            <person name="Ko H.J."/>
            <person name="Kim D."/>
            <person name="Choi D.G."/>
            <person name="Park S."/>
            <person name="Kim S."/>
            <person name="Chang I.S."/>
            <person name="Choi I.G."/>
        </authorList>
    </citation>
    <scope>NUCLEOTIDE SEQUENCE [LARGE SCALE GENOMIC DNA]</scope>
    <source>
        <strain evidence="1 2">KIST612</strain>
    </source>
</reference>
<name>E3GI05_9FIRM</name>
<protein>
    <submittedName>
        <fullName evidence="1">Uncharacterized protein</fullName>
    </submittedName>
</protein>
<reference key="1">
    <citation type="submission" date="2010-09" db="EMBL/GenBank/DDBJ databases">
        <authorList>
            <person name="Roh H."/>
            <person name="Ko H.-J."/>
            <person name="Kim D."/>
            <person name="Choi D.G."/>
            <person name="Park S."/>
            <person name="Kim S."/>
            <person name="Kim K.H."/>
            <person name="Chang I.S."/>
            <person name="Choi I.-G."/>
        </authorList>
    </citation>
    <scope>NUCLEOTIDE SEQUENCE</scope>
    <source>
        <strain>KIST612</strain>
    </source>
</reference>
<dbReference type="KEGG" id="elm:ELI_0271"/>
<dbReference type="HOGENOM" id="CLU_3289822_0_0_9"/>
<evidence type="ECO:0000313" key="1">
    <source>
        <dbReference type="EMBL" id="ADO35290.1"/>
    </source>
</evidence>
<proteinExistence type="predicted"/>
<dbReference type="Proteomes" id="UP000006873">
    <property type="component" value="Chromosome"/>
</dbReference>
<keyword evidence="2" id="KW-1185">Reference proteome</keyword>
<accession>E3GI05</accession>
<gene>
    <name evidence="1" type="ordered locus">ELI_0271</name>
</gene>
<evidence type="ECO:0000313" key="2">
    <source>
        <dbReference type="Proteomes" id="UP000006873"/>
    </source>
</evidence>
<dbReference type="EMBL" id="CP002273">
    <property type="protein sequence ID" value="ADO35290.1"/>
    <property type="molecule type" value="Genomic_DNA"/>
</dbReference>
<sequence length="40" mass="4461">MPLSIVFDSAVEISQIRLSVSKSKLFMKTLTFPLNTSALF</sequence>
<dbReference type="AlphaFoldDB" id="E3GI05"/>
<organism evidence="1 2">
    <name type="scientific">Eubacterium callanderi</name>
    <dbReference type="NCBI Taxonomy" id="53442"/>
    <lineage>
        <taxon>Bacteria</taxon>
        <taxon>Bacillati</taxon>
        <taxon>Bacillota</taxon>
        <taxon>Clostridia</taxon>
        <taxon>Eubacteriales</taxon>
        <taxon>Eubacteriaceae</taxon>
        <taxon>Eubacterium</taxon>
    </lineage>
</organism>